<keyword evidence="1" id="KW-0472">Membrane</keyword>
<organism evidence="2 3">
    <name type="scientific">Flavobacterium flavipallidum</name>
    <dbReference type="NCBI Taxonomy" id="3139140"/>
    <lineage>
        <taxon>Bacteria</taxon>
        <taxon>Pseudomonadati</taxon>
        <taxon>Bacteroidota</taxon>
        <taxon>Flavobacteriia</taxon>
        <taxon>Flavobacteriales</taxon>
        <taxon>Flavobacteriaceae</taxon>
        <taxon>Flavobacterium</taxon>
    </lineage>
</organism>
<gene>
    <name evidence="2" type="ORF">AAEO59_11175</name>
</gene>
<feature type="transmembrane region" description="Helical" evidence="1">
    <location>
        <begin position="106"/>
        <end position="125"/>
    </location>
</feature>
<comment type="caution">
    <text evidence="2">The sequence shown here is derived from an EMBL/GenBank/DDBJ whole genome shotgun (WGS) entry which is preliminary data.</text>
</comment>
<accession>A0ABU9HN81</accession>
<protein>
    <submittedName>
        <fullName evidence="2">Uncharacterized protein</fullName>
    </submittedName>
</protein>
<dbReference type="RefSeq" id="WP_341700825.1">
    <property type="nucleotide sequence ID" value="NZ_JBBYHU010000022.1"/>
</dbReference>
<sequence>MKNVKIDSIYTTSHSGNRNGDSHYINFKDSGKKINLLLIENTLVQKQILSKVFNENIRTIDIVKRERNKSFLPQNTVYFTYDDRFICDSKGKCNFTKDYKNKVSNYLIWGALIFAGISYCTYRVYNSRIIKSLKGEKLNFNLANLIVQSKQASDI</sequence>
<keyword evidence="1" id="KW-1133">Transmembrane helix</keyword>
<proteinExistence type="predicted"/>
<keyword evidence="3" id="KW-1185">Reference proteome</keyword>
<keyword evidence="1" id="KW-0812">Transmembrane</keyword>
<evidence type="ECO:0000313" key="2">
    <source>
        <dbReference type="EMBL" id="MEL1241611.1"/>
    </source>
</evidence>
<evidence type="ECO:0000256" key="1">
    <source>
        <dbReference type="SAM" id="Phobius"/>
    </source>
</evidence>
<reference evidence="2 3" key="1">
    <citation type="submission" date="2024-04" db="EMBL/GenBank/DDBJ databases">
        <title>Flavobacterium sp. DGU99 16S ribosomal RNA gene Genome sequencing and assembly.</title>
        <authorList>
            <person name="Park S."/>
        </authorList>
    </citation>
    <scope>NUCLEOTIDE SEQUENCE [LARGE SCALE GENOMIC DNA]</scope>
    <source>
        <strain evidence="2 3">DGU99</strain>
    </source>
</reference>
<evidence type="ECO:0000313" key="3">
    <source>
        <dbReference type="Proteomes" id="UP001398556"/>
    </source>
</evidence>
<dbReference type="EMBL" id="JBBYHU010000022">
    <property type="protein sequence ID" value="MEL1241611.1"/>
    <property type="molecule type" value="Genomic_DNA"/>
</dbReference>
<name>A0ABU9HN81_9FLAO</name>
<dbReference type="Proteomes" id="UP001398556">
    <property type="component" value="Unassembled WGS sequence"/>
</dbReference>